<sequence>MSPLLDAAYQENNRSDSGTVIFSWQQWHEKRRLLECPRVLHGRTREGGVHNFFTRREARLSHLLGL</sequence>
<keyword evidence="2" id="KW-1185">Reference proteome</keyword>
<evidence type="ECO:0000313" key="1">
    <source>
        <dbReference type="EMBL" id="ORY92381.1"/>
    </source>
</evidence>
<protein>
    <submittedName>
        <fullName evidence="1">Uncharacterized protein</fullName>
    </submittedName>
</protein>
<reference evidence="1 2" key="1">
    <citation type="submission" date="2016-07" db="EMBL/GenBank/DDBJ databases">
        <title>Pervasive Adenine N6-methylation of Active Genes in Fungi.</title>
        <authorList>
            <consortium name="DOE Joint Genome Institute"/>
            <person name="Mondo S.J."/>
            <person name="Dannebaum R.O."/>
            <person name="Kuo R.C."/>
            <person name="Labutti K."/>
            <person name="Haridas S."/>
            <person name="Kuo A."/>
            <person name="Salamov A."/>
            <person name="Ahrendt S.R."/>
            <person name="Lipzen A."/>
            <person name="Sullivan W."/>
            <person name="Andreopoulos W.B."/>
            <person name="Clum A."/>
            <person name="Lindquist E."/>
            <person name="Daum C."/>
            <person name="Ramamoorthy G.K."/>
            <person name="Gryganskyi A."/>
            <person name="Culley D."/>
            <person name="Magnuson J.K."/>
            <person name="James T.Y."/>
            <person name="O'Malley M.A."/>
            <person name="Stajich J.E."/>
            <person name="Spatafora J.W."/>
            <person name="Visel A."/>
            <person name="Grigoriev I.V."/>
        </authorList>
    </citation>
    <scope>NUCLEOTIDE SEQUENCE [LARGE SCALE GENOMIC DNA]</scope>
    <source>
        <strain evidence="1 2">NRRL 2496</strain>
    </source>
</reference>
<gene>
    <name evidence="1" type="ORF">BCR43DRAFT_498261</name>
</gene>
<organism evidence="1 2">
    <name type="scientific">Syncephalastrum racemosum</name>
    <name type="common">Filamentous fungus</name>
    <dbReference type="NCBI Taxonomy" id="13706"/>
    <lineage>
        <taxon>Eukaryota</taxon>
        <taxon>Fungi</taxon>
        <taxon>Fungi incertae sedis</taxon>
        <taxon>Mucoromycota</taxon>
        <taxon>Mucoromycotina</taxon>
        <taxon>Mucoromycetes</taxon>
        <taxon>Mucorales</taxon>
        <taxon>Syncephalastraceae</taxon>
        <taxon>Syncephalastrum</taxon>
    </lineage>
</organism>
<feature type="non-terminal residue" evidence="1">
    <location>
        <position position="66"/>
    </location>
</feature>
<proteinExistence type="predicted"/>
<dbReference type="InParanoid" id="A0A1X2H3L7"/>
<name>A0A1X2H3L7_SYNRA</name>
<dbReference type="AlphaFoldDB" id="A0A1X2H3L7"/>
<dbReference type="EMBL" id="MCGN01000010">
    <property type="protein sequence ID" value="ORY92381.1"/>
    <property type="molecule type" value="Genomic_DNA"/>
</dbReference>
<comment type="caution">
    <text evidence="1">The sequence shown here is derived from an EMBL/GenBank/DDBJ whole genome shotgun (WGS) entry which is preliminary data.</text>
</comment>
<evidence type="ECO:0000313" key="2">
    <source>
        <dbReference type="Proteomes" id="UP000242180"/>
    </source>
</evidence>
<dbReference type="Proteomes" id="UP000242180">
    <property type="component" value="Unassembled WGS sequence"/>
</dbReference>
<accession>A0A1X2H3L7</accession>